<evidence type="ECO:0000313" key="3">
    <source>
        <dbReference type="Proteomes" id="UP001139031"/>
    </source>
</evidence>
<keyword evidence="3" id="KW-1185">Reference proteome</keyword>
<accession>A0ABS7TJL5</accession>
<dbReference type="InterPro" id="IPR045485">
    <property type="entry name" value="fvmX6"/>
</dbReference>
<comment type="caution">
    <text evidence="2">The sequence shown here is derived from an EMBL/GenBank/DDBJ whole genome shotgun (WGS) entry which is preliminary data.</text>
</comment>
<feature type="domain" description="FtsH ternary system" evidence="1">
    <location>
        <begin position="52"/>
        <end position="343"/>
    </location>
</feature>
<evidence type="ECO:0000259" key="1">
    <source>
        <dbReference type="Pfam" id="PF20004"/>
    </source>
</evidence>
<evidence type="ECO:0000313" key="2">
    <source>
        <dbReference type="EMBL" id="MBZ5708425.1"/>
    </source>
</evidence>
<sequence length="369" mass="41723">MNLSVSVDEGHALEVLDMLCRGRSVRIVPAQPISQPRPELIEVAGRRIAATCLRVLAESGRRERVVLRRGRRVRGRIWDAARSTGFRLRFTEATYELWVQATQRLAEISRPTEVVEGEGSSRRARRQIRRIIKIAETDTGDWLVYALAVRHLGRMNMPREIREDLGRRLCLGSPLATLFALEDWSHQIDEGEEPTGRVDRLLTGPQVVLLECLEDLLEEQWAEQIVACMGWSPGSDRTARLQSAARVLEQFVAALDKHRRLDLARPLCRALARLAAGAWADPPEVVSARLVADSGLALRSQQDALRRTLARIVGLGERLTELREAMAREAFGDPRYEESQLYLEVHDTLLRPHLRRLDALVRVLTGRLG</sequence>
<dbReference type="Pfam" id="PF20004">
    <property type="entry name" value="fvmX6"/>
    <property type="match status" value="1"/>
</dbReference>
<gene>
    <name evidence="2" type="ORF">K7C98_04095</name>
</gene>
<reference evidence="2" key="1">
    <citation type="submission" date="2021-08" db="EMBL/GenBank/DDBJ databases">
        <authorList>
            <person name="Stevens D.C."/>
        </authorList>
    </citation>
    <scope>NUCLEOTIDE SEQUENCE</scope>
    <source>
        <strain evidence="2">DSM 53165</strain>
    </source>
</reference>
<name>A0ABS7TJL5_9BACT</name>
<dbReference type="EMBL" id="JAIRAU010000001">
    <property type="protein sequence ID" value="MBZ5708425.1"/>
    <property type="molecule type" value="Genomic_DNA"/>
</dbReference>
<protein>
    <recommendedName>
        <fullName evidence="1">FtsH ternary system domain-containing protein</fullName>
    </recommendedName>
</protein>
<organism evidence="2 3">
    <name type="scientific">Nannocystis pusilla</name>
    <dbReference type="NCBI Taxonomy" id="889268"/>
    <lineage>
        <taxon>Bacteria</taxon>
        <taxon>Pseudomonadati</taxon>
        <taxon>Myxococcota</taxon>
        <taxon>Polyangia</taxon>
        <taxon>Nannocystales</taxon>
        <taxon>Nannocystaceae</taxon>
        <taxon>Nannocystis</taxon>
    </lineage>
</organism>
<dbReference type="Proteomes" id="UP001139031">
    <property type="component" value="Unassembled WGS sequence"/>
</dbReference>
<dbReference type="RefSeq" id="WP_224190174.1">
    <property type="nucleotide sequence ID" value="NZ_JAIRAU010000001.1"/>
</dbReference>
<proteinExistence type="predicted"/>